<dbReference type="eggNOG" id="COG2202">
    <property type="taxonomic scope" value="Bacteria"/>
</dbReference>
<protein>
    <submittedName>
        <fullName evidence="5">Anti-anti sigma factor protein</fullName>
    </submittedName>
</protein>
<organism evidence="5 6">
    <name type="scientific">Sorangium cellulosum (strain So ce56)</name>
    <name type="common">Polyangium cellulosum (strain So ce56)</name>
    <dbReference type="NCBI Taxonomy" id="448385"/>
    <lineage>
        <taxon>Bacteria</taxon>
        <taxon>Pseudomonadati</taxon>
        <taxon>Myxococcota</taxon>
        <taxon>Polyangia</taxon>
        <taxon>Polyangiales</taxon>
        <taxon>Polyangiaceae</taxon>
        <taxon>Sorangium</taxon>
    </lineage>
</organism>
<dbReference type="Pfam" id="PF08448">
    <property type="entry name" value="PAS_4"/>
    <property type="match status" value="2"/>
</dbReference>
<reference evidence="5 6" key="1">
    <citation type="journal article" date="2007" name="Nat. Biotechnol.">
        <title>Complete genome sequence of the myxobacterium Sorangium cellulosum.</title>
        <authorList>
            <person name="Schneiker S."/>
            <person name="Perlova O."/>
            <person name="Kaiser O."/>
            <person name="Gerth K."/>
            <person name="Alici A."/>
            <person name="Altmeyer M.O."/>
            <person name="Bartels D."/>
            <person name="Bekel T."/>
            <person name="Beyer S."/>
            <person name="Bode E."/>
            <person name="Bode H.B."/>
            <person name="Bolten C.J."/>
            <person name="Choudhuri J.V."/>
            <person name="Doss S."/>
            <person name="Elnakady Y.A."/>
            <person name="Frank B."/>
            <person name="Gaigalat L."/>
            <person name="Goesmann A."/>
            <person name="Groeger C."/>
            <person name="Gross F."/>
            <person name="Jelsbak L."/>
            <person name="Jelsbak L."/>
            <person name="Kalinowski J."/>
            <person name="Kegler C."/>
            <person name="Knauber T."/>
            <person name="Konietzny S."/>
            <person name="Kopp M."/>
            <person name="Krause L."/>
            <person name="Krug D."/>
            <person name="Linke B."/>
            <person name="Mahmud T."/>
            <person name="Martinez-Arias R."/>
            <person name="McHardy A.C."/>
            <person name="Merai M."/>
            <person name="Meyer F."/>
            <person name="Mormann S."/>
            <person name="Munoz-Dorado J."/>
            <person name="Perez J."/>
            <person name="Pradella S."/>
            <person name="Rachid S."/>
            <person name="Raddatz G."/>
            <person name="Rosenau F."/>
            <person name="Rueckert C."/>
            <person name="Sasse F."/>
            <person name="Scharfe M."/>
            <person name="Schuster S.C."/>
            <person name="Suen G."/>
            <person name="Treuner-Lange A."/>
            <person name="Velicer G.J."/>
            <person name="Vorholter F.-J."/>
            <person name="Weissman K.J."/>
            <person name="Welch R.D."/>
            <person name="Wenzel S.C."/>
            <person name="Whitworth D.E."/>
            <person name="Wilhelm S."/>
            <person name="Wittmann C."/>
            <person name="Bloecker H."/>
            <person name="Puehler A."/>
            <person name="Mueller R."/>
        </authorList>
    </citation>
    <scope>NUCLEOTIDE SEQUENCE [LARGE SCALE GENOMIC DNA]</scope>
    <source>
        <strain evidence="6">So ce56</strain>
    </source>
</reference>
<feature type="domain" description="PAS" evidence="3">
    <location>
        <begin position="323"/>
        <end position="369"/>
    </location>
</feature>
<feature type="domain" description="STAS" evidence="4">
    <location>
        <begin position="478"/>
        <end position="589"/>
    </location>
</feature>
<dbReference type="CDD" id="cd00130">
    <property type="entry name" value="PAS"/>
    <property type="match status" value="2"/>
</dbReference>
<keyword evidence="1" id="KW-0597">Phosphoprotein</keyword>
<dbReference type="SUPFAM" id="SSF55785">
    <property type="entry name" value="PYP-like sensor domain (PAS domain)"/>
    <property type="match status" value="3"/>
</dbReference>
<dbReference type="PANTHER" id="PTHR33745:SF3">
    <property type="entry name" value="RSBT CO-ANTAGONIST PROTEIN RSBRC"/>
    <property type="match status" value="1"/>
</dbReference>
<name>A9FJZ3_SORC5</name>
<evidence type="ECO:0000256" key="1">
    <source>
        <dbReference type="ARBA" id="ARBA00022553"/>
    </source>
</evidence>
<proteinExistence type="predicted"/>
<dbReference type="SUPFAM" id="SSF52091">
    <property type="entry name" value="SpoIIaa-like"/>
    <property type="match status" value="1"/>
</dbReference>
<dbReference type="Pfam" id="PF12860">
    <property type="entry name" value="PAS_7"/>
    <property type="match status" value="1"/>
</dbReference>
<evidence type="ECO:0000313" key="6">
    <source>
        <dbReference type="Proteomes" id="UP000002139"/>
    </source>
</evidence>
<dbReference type="HOGENOM" id="CLU_026775_5_0_7"/>
<dbReference type="Gene3D" id="3.30.450.20">
    <property type="entry name" value="PAS domain"/>
    <property type="match status" value="3"/>
</dbReference>
<dbReference type="BioCyc" id="SCEL448385:SCE_RS25140-MONOMER"/>
<dbReference type="Proteomes" id="UP000002139">
    <property type="component" value="Chromosome"/>
</dbReference>
<dbReference type="eggNOG" id="COG3852">
    <property type="taxonomic scope" value="Bacteria"/>
</dbReference>
<dbReference type="PROSITE" id="PS50112">
    <property type="entry name" value="PAS"/>
    <property type="match status" value="1"/>
</dbReference>
<keyword evidence="6" id="KW-1185">Reference proteome</keyword>
<evidence type="ECO:0000313" key="5">
    <source>
        <dbReference type="EMBL" id="CAN95062.1"/>
    </source>
</evidence>
<evidence type="ECO:0000259" key="3">
    <source>
        <dbReference type="PROSITE" id="PS50112"/>
    </source>
</evidence>
<dbReference type="AlphaFoldDB" id="A9FJZ3"/>
<dbReference type="Gene3D" id="3.30.750.24">
    <property type="entry name" value="STAS domain"/>
    <property type="match status" value="1"/>
</dbReference>
<feature type="compositionally biased region" description="Low complexity" evidence="2">
    <location>
        <begin position="1"/>
        <end position="16"/>
    </location>
</feature>
<dbReference type="InterPro" id="IPR002645">
    <property type="entry name" value="STAS_dom"/>
</dbReference>
<accession>A9FJZ3</accession>
<dbReference type="STRING" id="448385.sce4899"/>
<dbReference type="PANTHER" id="PTHR33745">
    <property type="entry name" value="RSBT ANTAGONIST PROTEIN RSBS-RELATED"/>
    <property type="match status" value="1"/>
</dbReference>
<dbReference type="eggNOG" id="COG1366">
    <property type="taxonomic scope" value="Bacteria"/>
</dbReference>
<gene>
    <name evidence="5" type="ordered locus">sce4899</name>
</gene>
<dbReference type="KEGG" id="scl:sce4899"/>
<dbReference type="CDD" id="cd07041">
    <property type="entry name" value="STAS_RsbR_RsbS_like"/>
    <property type="match status" value="1"/>
</dbReference>
<dbReference type="NCBIfam" id="TIGR00229">
    <property type="entry name" value="sensory_box"/>
    <property type="match status" value="1"/>
</dbReference>
<evidence type="ECO:0000256" key="2">
    <source>
        <dbReference type="SAM" id="MobiDB-lite"/>
    </source>
</evidence>
<evidence type="ECO:0000259" key="4">
    <source>
        <dbReference type="PROSITE" id="PS50801"/>
    </source>
</evidence>
<dbReference type="PROSITE" id="PS50801">
    <property type="entry name" value="STAS"/>
    <property type="match status" value="1"/>
</dbReference>
<dbReference type="SMART" id="SM00091">
    <property type="entry name" value="PAS"/>
    <property type="match status" value="3"/>
</dbReference>
<feature type="region of interest" description="Disordered" evidence="2">
    <location>
        <begin position="1"/>
        <end position="33"/>
    </location>
</feature>
<dbReference type="InterPro" id="IPR051932">
    <property type="entry name" value="Bact_StressResp_Reg"/>
</dbReference>
<dbReference type="InterPro" id="IPR013656">
    <property type="entry name" value="PAS_4"/>
</dbReference>
<dbReference type="InterPro" id="IPR035965">
    <property type="entry name" value="PAS-like_dom_sf"/>
</dbReference>
<dbReference type="InterPro" id="IPR000014">
    <property type="entry name" value="PAS"/>
</dbReference>
<dbReference type="Pfam" id="PF01740">
    <property type="entry name" value="STAS"/>
    <property type="match status" value="1"/>
</dbReference>
<dbReference type="InterPro" id="IPR036513">
    <property type="entry name" value="STAS_dom_sf"/>
</dbReference>
<dbReference type="EMBL" id="AM746676">
    <property type="protein sequence ID" value="CAN95062.1"/>
    <property type="molecule type" value="Genomic_DNA"/>
</dbReference>
<sequence length="597" mass="64562">MPGRPAGAPRRAVVRVAQRRQRPSSGGSRSRARAELDQRLRCLSMRHGVIEADTVKSSCSTLLPMPSDAPADLYSLAFTCSVDPLLLLDGSGRILTLNAAAERLSSTPAATALGRPVDEVLRPDAPLGALLDQVLRDRAPRALPPDFTLHLANERVVLAEGSLSPLVDPAGACAAVLLALRDVAEQRRAERAACEQGARLRAAVEALDVGFVIYDAEERLRYFNTAYKSLYPECADALQMGNTFEDVVREGCRHGIHLHSGLGEEEWVAARLAEHRRPGDVFVRRFGDRWITLKSGRLPDGSVVGLRIDTTALKEAELALERERQFIRLVLDTIPIVVTVKDRDGKMKLVSKSYAELYNTTAEDAVGKTVDDLPRSHAELSVIGEMDREVLARMQPVSRVHPVTRPNSKTRWMSVVKVPLVEQDGTAHILAIGTDITAQREHEEHMTATIAELERQKQAIAGQLAVIQRQQALIRALSTPILQVAEGVLAVPLIGALDDARAADVTSKLLDEVVRTGARFAIIDVTGIESVDAATADHLVRIVRAIRLLGASGVLTGIGPAVAQSMCGIGVDLSGVTTHGNLRAGIEVCLRALPGRR</sequence>